<feature type="region of interest" description="Disordered" evidence="6">
    <location>
        <begin position="937"/>
        <end position="957"/>
    </location>
</feature>
<feature type="compositionally biased region" description="Basic and acidic residues" evidence="6">
    <location>
        <begin position="414"/>
        <end position="426"/>
    </location>
</feature>
<organism evidence="8 9">
    <name type="scientific">Candidatus Dormiibacter inghamiae</name>
    <dbReference type="NCBI Taxonomy" id="3127013"/>
    <lineage>
        <taxon>Bacteria</taxon>
        <taxon>Bacillati</taxon>
        <taxon>Candidatus Dormiibacterota</taxon>
        <taxon>Candidatus Dormibacteria</taxon>
        <taxon>Candidatus Dormibacterales</taxon>
        <taxon>Candidatus Dormibacteraceae</taxon>
        <taxon>Candidatus Dormiibacter</taxon>
    </lineage>
</organism>
<dbReference type="Pfam" id="PF00041">
    <property type="entry name" value="fn3"/>
    <property type="match status" value="4"/>
</dbReference>
<dbReference type="SUPFAM" id="SSF49265">
    <property type="entry name" value="Fibronectin type III"/>
    <property type="match status" value="3"/>
</dbReference>
<dbReference type="InterPro" id="IPR013783">
    <property type="entry name" value="Ig-like_fold"/>
</dbReference>
<evidence type="ECO:0000313" key="8">
    <source>
        <dbReference type="EMBL" id="MBJ7603682.1"/>
    </source>
</evidence>
<evidence type="ECO:0000259" key="7">
    <source>
        <dbReference type="PROSITE" id="PS50853"/>
    </source>
</evidence>
<dbReference type="Gene3D" id="2.60.40.10">
    <property type="entry name" value="Immunoglobulins"/>
    <property type="match status" value="4"/>
</dbReference>
<dbReference type="SUPFAM" id="SSF51126">
    <property type="entry name" value="Pectin lyase-like"/>
    <property type="match status" value="1"/>
</dbReference>
<accession>A0A934NHL8</accession>
<feature type="domain" description="Fibronectin type-III" evidence="7">
    <location>
        <begin position="553"/>
        <end position="640"/>
    </location>
</feature>
<feature type="domain" description="Fibronectin type-III" evidence="7">
    <location>
        <begin position="949"/>
        <end position="1036"/>
    </location>
</feature>
<name>A0A934NHL8_9BACT</name>
<keyword evidence="3" id="KW-0119">Carbohydrate metabolism</keyword>
<evidence type="ECO:0000256" key="6">
    <source>
        <dbReference type="SAM" id="MobiDB-lite"/>
    </source>
</evidence>
<dbReference type="EMBL" id="JAEKNQ010000040">
    <property type="protein sequence ID" value="MBJ7603682.1"/>
    <property type="molecule type" value="Genomic_DNA"/>
</dbReference>
<dbReference type="Pfam" id="PF13229">
    <property type="entry name" value="Beta_helix"/>
    <property type="match status" value="2"/>
</dbReference>
<dbReference type="FunFam" id="2.60.40.10:FF:001114">
    <property type="entry name" value="Chitinase A1"/>
    <property type="match status" value="2"/>
</dbReference>
<comment type="caution">
    <text evidence="8">The sequence shown here is derived from an EMBL/GenBank/DDBJ whole genome shotgun (WGS) entry which is preliminary data.</text>
</comment>
<feature type="compositionally biased region" description="Polar residues" evidence="6">
    <location>
        <begin position="937"/>
        <end position="952"/>
    </location>
</feature>
<feature type="compositionally biased region" description="Polar residues" evidence="6">
    <location>
        <begin position="540"/>
        <end position="561"/>
    </location>
</feature>
<dbReference type="InterPro" id="IPR011050">
    <property type="entry name" value="Pectin_lyase_fold/virulence"/>
</dbReference>
<dbReference type="InterPro" id="IPR012334">
    <property type="entry name" value="Pectin_lyas_fold"/>
</dbReference>
<dbReference type="PROSITE" id="PS50853">
    <property type="entry name" value="FN3"/>
    <property type="match status" value="4"/>
</dbReference>
<evidence type="ECO:0000313" key="9">
    <source>
        <dbReference type="Proteomes" id="UP000620075"/>
    </source>
</evidence>
<dbReference type="CDD" id="cd00063">
    <property type="entry name" value="FN3"/>
    <property type="match status" value="4"/>
</dbReference>
<dbReference type="Gene3D" id="2.160.20.10">
    <property type="entry name" value="Single-stranded right-handed beta-helix, Pectin lyase-like"/>
    <property type="match status" value="1"/>
</dbReference>
<dbReference type="GO" id="GO:0016798">
    <property type="term" value="F:hydrolase activity, acting on glycosyl bonds"/>
    <property type="evidence" value="ECO:0007669"/>
    <property type="project" value="UniProtKB-KW"/>
</dbReference>
<evidence type="ECO:0000256" key="1">
    <source>
        <dbReference type="ARBA" id="ARBA00022729"/>
    </source>
</evidence>
<dbReference type="InterPro" id="IPR039448">
    <property type="entry name" value="Beta_helix"/>
</dbReference>
<dbReference type="GO" id="GO:0016020">
    <property type="term" value="C:membrane"/>
    <property type="evidence" value="ECO:0007669"/>
    <property type="project" value="UniProtKB-SubCell"/>
</dbReference>
<evidence type="ECO:0000256" key="3">
    <source>
        <dbReference type="ARBA" id="ARBA00023277"/>
    </source>
</evidence>
<protein>
    <submittedName>
        <fullName evidence="8">Fibronectin type III domain-containing protein</fullName>
    </submittedName>
</protein>
<proteinExistence type="predicted"/>
<keyword evidence="5" id="KW-0624">Polysaccharide degradation</keyword>
<dbReference type="AlphaFoldDB" id="A0A934NHL8"/>
<dbReference type="GO" id="GO:0000272">
    <property type="term" value="P:polysaccharide catabolic process"/>
    <property type="evidence" value="ECO:0007669"/>
    <property type="project" value="UniProtKB-KW"/>
</dbReference>
<dbReference type="SMART" id="SM00060">
    <property type="entry name" value="FN3"/>
    <property type="match status" value="4"/>
</dbReference>
<dbReference type="InterPro" id="IPR050713">
    <property type="entry name" value="RTP_Phos/Ushers"/>
</dbReference>
<dbReference type="PANTHER" id="PTHR46957:SF3">
    <property type="entry name" value="CYTOKINE RECEPTOR"/>
    <property type="match status" value="1"/>
</dbReference>
<evidence type="ECO:0000256" key="5">
    <source>
        <dbReference type="ARBA" id="ARBA00023326"/>
    </source>
</evidence>
<dbReference type="SMART" id="SM00710">
    <property type="entry name" value="PbH1"/>
    <property type="match status" value="6"/>
</dbReference>
<reference evidence="8 9" key="1">
    <citation type="submission" date="2020-10" db="EMBL/GenBank/DDBJ databases">
        <title>Ca. Dormibacterota MAGs.</title>
        <authorList>
            <person name="Montgomery K."/>
        </authorList>
    </citation>
    <scope>NUCLEOTIDE SEQUENCE [LARGE SCALE GENOMIC DNA]</scope>
    <source>
        <strain evidence="8">SC8811_S16_3</strain>
    </source>
</reference>
<feature type="domain" description="Fibronectin type-III" evidence="7">
    <location>
        <begin position="854"/>
        <end position="941"/>
    </location>
</feature>
<feature type="region of interest" description="Disordered" evidence="6">
    <location>
        <begin position="536"/>
        <end position="561"/>
    </location>
</feature>
<evidence type="ECO:0000256" key="4">
    <source>
        <dbReference type="ARBA" id="ARBA00023295"/>
    </source>
</evidence>
<keyword evidence="4" id="KW-0326">Glycosidase</keyword>
<evidence type="ECO:0000256" key="2">
    <source>
        <dbReference type="ARBA" id="ARBA00022801"/>
    </source>
</evidence>
<dbReference type="InterPro" id="IPR036116">
    <property type="entry name" value="FN3_sf"/>
</dbReference>
<dbReference type="Proteomes" id="UP000620075">
    <property type="component" value="Unassembled WGS sequence"/>
</dbReference>
<feature type="region of interest" description="Disordered" evidence="6">
    <location>
        <begin position="402"/>
        <end position="443"/>
    </location>
</feature>
<gene>
    <name evidence="8" type="ORF">JF888_10900</name>
</gene>
<dbReference type="InterPro" id="IPR006626">
    <property type="entry name" value="PbH1"/>
</dbReference>
<dbReference type="PANTHER" id="PTHR46957">
    <property type="entry name" value="CYTOKINE RECEPTOR"/>
    <property type="match status" value="1"/>
</dbReference>
<feature type="domain" description="Fibronectin type-III" evidence="7">
    <location>
        <begin position="458"/>
        <end position="545"/>
    </location>
</feature>
<keyword evidence="1" id="KW-0732">Signal</keyword>
<keyword evidence="2" id="KW-0378">Hydrolase</keyword>
<sequence length="1237" mass="124066">MMMEWIARRQSKLRSATLAAGLALAGGLLTGVGAQGAGSTLYVNIGSGSCSDSGSGTQAQPFCHIQAAATQATAGQTVSVAAGTYNEDVSPAASGTSSAPITYTAAAGVKVTGGIEGFALSNRSWITIHGFTVTTTTGPGIYTNGGSNLTIDGNHVTKAGSPNPGQTAAGIQLVGTTNSLISNNLTDYNTDPGIYLSTGSTGNDVNHNVSAFNAEQWQRNAQGINDIASGNTIRFNLTHDNEDSGIQMYPGGDNTLVTANVSYNNGDHGIDDLDVTGGRVIGNTVYHNCTSGINVEGTSGSYLVENNISVDNAVYPAYKGIACSRRAGNIGIYDSAPASTTADYNLVWLTAGSPMYVWNDTSYDSTASLNAATGQEAHGLTASPGFVSSAGYNLHLVEGSPAIDSANSGASGEQTRDLDGKPRIDDPTVPNSGAGPRTYDDRGAYEFQPATDTQAPTVPQNVRAVANSGTSVTVSWSASTDNVGVTGYDVYRGGSKVAQVGASTLSYTDTTVQPNTAYSYTVDAFDAAGNHSAQSAAASVTTPGGSDTQPPTVPQNVTANASSPTTVTVAWSASTDNVGVTGYDVYRGGTKVGQVNGSTLTYTDPTAQPSTTYSYTVDAFDAAGNHSAQSSAASVTTPAPANLRFDQAGSVATPNTATSTTIAFTSPVASGDLLVGWFAQYSAAGQVRVSDSINGVWTRAPGNLDFGGSGDIALYYLAGSKAAPGGLTITVSAATGTFLQAAAADYSGAGALDRISMASGNSTQASSGSTAAVPAGELVFAGLQTGASPGSATAGNGFTLRTITGSAEAAAEDLFPSAAGAQTGIFNLPSSADWYAVVATFKGSGSADTQPPTAPSNVRATAASTTSATVTWSASTDNVGVTGYDVYRGGVKVGQVAGSTLTYTDTGLQPNTTYSYTVDAFDAAGNHSAQSAAATVTTPAGSDTQPPTVPQNVTATASSPTSVTVGWSASTDNVGVTGYDVYRGGVKVGQVAGSTLTYTDTGLQPNTTYSYTVDAFDAAGNHSAQSAAATVTTPAGATHRFVQAGSVATPNTSTTATIGFGRPVAAGDLLVGWFAQYDAAGQVRVSDNINGAWTRAPGNLTFGGSGDIALYYLPNSKAAATLTITVSAGSGTFLQAAAAEYSGVRTLDQIHMQSGVSATASSGATGSVPAGEVVFAGLQTGASPGTVGAGAGYTLRTVTGGAEAAAEDQLAGPAGPQTGTFNLPSSCDWYAVVATFR</sequence>
<dbReference type="InterPro" id="IPR003961">
    <property type="entry name" value="FN3_dom"/>
</dbReference>